<name>A0A9P6QR13_9FUNG</name>
<evidence type="ECO:0000313" key="1">
    <source>
        <dbReference type="EMBL" id="KAG0288895.1"/>
    </source>
</evidence>
<keyword evidence="2" id="KW-1185">Reference proteome</keyword>
<protein>
    <submittedName>
        <fullName evidence="1">Uncharacterized protein</fullName>
    </submittedName>
</protein>
<reference evidence="1" key="1">
    <citation type="journal article" date="2020" name="Fungal Divers.">
        <title>Resolving the Mortierellaceae phylogeny through synthesis of multi-gene phylogenetics and phylogenomics.</title>
        <authorList>
            <person name="Vandepol N."/>
            <person name="Liber J."/>
            <person name="Desiro A."/>
            <person name="Na H."/>
            <person name="Kennedy M."/>
            <person name="Barry K."/>
            <person name="Grigoriev I.V."/>
            <person name="Miller A.N."/>
            <person name="O'Donnell K."/>
            <person name="Stajich J.E."/>
            <person name="Bonito G."/>
        </authorList>
    </citation>
    <scope>NUCLEOTIDE SEQUENCE</scope>
    <source>
        <strain evidence="1">NVP60</strain>
    </source>
</reference>
<organism evidence="1 2">
    <name type="scientific">Linnemannia gamsii</name>
    <dbReference type="NCBI Taxonomy" id="64522"/>
    <lineage>
        <taxon>Eukaryota</taxon>
        <taxon>Fungi</taxon>
        <taxon>Fungi incertae sedis</taxon>
        <taxon>Mucoromycota</taxon>
        <taxon>Mortierellomycotina</taxon>
        <taxon>Mortierellomycetes</taxon>
        <taxon>Mortierellales</taxon>
        <taxon>Mortierellaceae</taxon>
        <taxon>Linnemannia</taxon>
    </lineage>
</organism>
<proteinExistence type="predicted"/>
<dbReference type="EMBL" id="JAAAIN010002946">
    <property type="protein sequence ID" value="KAG0288895.1"/>
    <property type="molecule type" value="Genomic_DNA"/>
</dbReference>
<accession>A0A9P6QR13</accession>
<dbReference type="AlphaFoldDB" id="A0A9P6QR13"/>
<comment type="caution">
    <text evidence="1">The sequence shown here is derived from an EMBL/GenBank/DDBJ whole genome shotgun (WGS) entry which is preliminary data.</text>
</comment>
<feature type="non-terminal residue" evidence="1">
    <location>
        <position position="131"/>
    </location>
</feature>
<evidence type="ECO:0000313" key="2">
    <source>
        <dbReference type="Proteomes" id="UP000823405"/>
    </source>
</evidence>
<sequence length="131" mass="14863">MNAATATREEVQKKPPSQWQIGLERLLKKIQRRNRAPSNLMWYAAHSTESYLSGATLESRAGALKHAVDAETENLYFGHDKPPKWVVDSLQGEELFFSDDTVDLVLGLRDYLIKATESGWDIGELKEEIFP</sequence>
<dbReference type="Proteomes" id="UP000823405">
    <property type="component" value="Unassembled WGS sequence"/>
</dbReference>
<gene>
    <name evidence="1" type="ORF">BGZ97_006642</name>
</gene>
<dbReference type="OrthoDB" id="6270916at2759"/>